<dbReference type="RefSeq" id="WP_050432499.1">
    <property type="nucleotide sequence ID" value="NZ_CP012159.1"/>
</dbReference>
<dbReference type="STRING" id="52.CMC5_047450"/>
<dbReference type="Gene3D" id="3.40.50.150">
    <property type="entry name" value="Vaccinia Virus protein VP39"/>
    <property type="match status" value="1"/>
</dbReference>
<protein>
    <submittedName>
        <fullName evidence="2">Putative cephalosporin hydroxylase</fullName>
    </submittedName>
</protein>
<dbReference type="GO" id="GO:0008168">
    <property type="term" value="F:methyltransferase activity"/>
    <property type="evidence" value="ECO:0007669"/>
    <property type="project" value="InterPro"/>
</dbReference>
<evidence type="ECO:0000313" key="2">
    <source>
        <dbReference type="EMBL" id="CAJ46698.1"/>
    </source>
</evidence>
<evidence type="ECO:0000313" key="1">
    <source>
        <dbReference type="EMBL" id="AKT40589.1"/>
    </source>
</evidence>
<evidence type="ECO:0000313" key="3">
    <source>
        <dbReference type="Proteomes" id="UP000067626"/>
    </source>
</evidence>
<dbReference type="AlphaFoldDB" id="Q0VZ64"/>
<dbReference type="InterPro" id="IPR007072">
    <property type="entry name" value="RNMT_CmcI"/>
</dbReference>
<dbReference type="KEGG" id="ccro:CMC5_047450"/>
<sequence length="253" mass="29161">MARDHLYHREFFEALREHPLGERGWVQHLKNIHDAADAADAAPSRFVRYLDRERRCHPSDVWSVTLTGTYRAGHHYKGIFNCKTPFDLHLYSLLLWELKPRTIIELGSFHGGSALWFADQLSLLHHGGVVHSFERFAELVSPRAEHPSLTFHRADLNDLTSLDASLFERLPHPWLVVDDAHANVCNVLRYLDGFAKEGDYYVIEDITSDFKSERYEEIGQTVDALNYLVDTSYTDNFGYNLTCAPNGWLRKMG</sequence>
<dbReference type="SUPFAM" id="SSF53335">
    <property type="entry name" value="S-adenosyl-L-methionine-dependent methyltransferases"/>
    <property type="match status" value="1"/>
</dbReference>
<dbReference type="EMBL" id="CP012159">
    <property type="protein sequence ID" value="AKT40589.1"/>
    <property type="molecule type" value="Genomic_DNA"/>
</dbReference>
<dbReference type="Proteomes" id="UP000067626">
    <property type="component" value="Chromosome"/>
</dbReference>
<accession>Q0VZ64</accession>
<reference evidence="1 3" key="2">
    <citation type="submission" date="2015-07" db="EMBL/GenBank/DDBJ databases">
        <title>Genome analysis of myxobacterium Chondromyces crocatus Cm c5 reveals a high potential for natural compound synthesis and the genetic basis for the loss of fruiting body formation.</title>
        <authorList>
            <person name="Zaburannyi N."/>
            <person name="Bunk B."/>
            <person name="Maier J."/>
            <person name="Overmann J."/>
            <person name="Mueller R."/>
        </authorList>
    </citation>
    <scope>NUCLEOTIDE SEQUENCE [LARGE SCALE GENOMIC DNA]</scope>
    <source>
        <strain evidence="1 3">Cm c5</strain>
    </source>
</reference>
<dbReference type="Pfam" id="PF04989">
    <property type="entry name" value="RMNT_CmcI"/>
    <property type="match status" value="1"/>
</dbReference>
<dbReference type="GO" id="GO:0008610">
    <property type="term" value="P:lipid biosynthetic process"/>
    <property type="evidence" value="ECO:0007669"/>
    <property type="project" value="InterPro"/>
</dbReference>
<organism evidence="2">
    <name type="scientific">Chondromyces crocatus</name>
    <dbReference type="NCBI Taxonomy" id="52"/>
    <lineage>
        <taxon>Bacteria</taxon>
        <taxon>Pseudomonadati</taxon>
        <taxon>Myxococcota</taxon>
        <taxon>Polyangia</taxon>
        <taxon>Polyangiales</taxon>
        <taxon>Polyangiaceae</taxon>
        <taxon>Chondromyces</taxon>
    </lineage>
</organism>
<dbReference type="EMBL" id="AM179409">
    <property type="protein sequence ID" value="CAJ46698.1"/>
    <property type="molecule type" value="Genomic_DNA"/>
</dbReference>
<dbReference type="OrthoDB" id="189417at2"/>
<name>Q0VZ64_CHOCO</name>
<reference evidence="2" key="1">
    <citation type="journal article" date="2006" name="Chem. Biol.">
        <title>Molecular and biochemical studies of chondramide formation-highly cytotoxic natural products from Chondromyces crocatus Cm c5.</title>
        <authorList>
            <person name="Rachid S."/>
            <person name="Krug D."/>
            <person name="Kunze B."/>
            <person name="Kochems I."/>
            <person name="Scharfe M."/>
            <person name="Zabriskie T.M."/>
            <person name="Blocker H."/>
            <person name="Muller R."/>
        </authorList>
    </citation>
    <scope>NUCLEOTIDE SEQUENCE</scope>
    <source>
        <strain evidence="2">Cmc5</strain>
    </source>
</reference>
<keyword evidence="3" id="KW-1185">Reference proteome</keyword>
<gene>
    <name evidence="1" type="ORF">CMC5_047450</name>
</gene>
<proteinExistence type="predicted"/>
<dbReference type="InterPro" id="IPR029063">
    <property type="entry name" value="SAM-dependent_MTases_sf"/>
</dbReference>